<keyword evidence="1" id="KW-0472">Membrane</keyword>
<dbReference type="EMBL" id="PDDX01000001">
    <property type="protein sequence ID" value="PHI30782.1"/>
    <property type="molecule type" value="Genomic_DNA"/>
</dbReference>
<keyword evidence="4" id="KW-1185">Reference proteome</keyword>
<dbReference type="EMBL" id="CAADJA010000002">
    <property type="protein sequence ID" value="VFS50479.1"/>
    <property type="molecule type" value="Genomic_DNA"/>
</dbReference>
<dbReference type="AlphaFoldDB" id="A0A2C6DR30"/>
<dbReference type="STRING" id="1111728.GCA_000427805_01064"/>
<protein>
    <submittedName>
        <fullName evidence="2">Uncharacterized protein</fullName>
    </submittedName>
</protein>
<evidence type="ECO:0000313" key="3">
    <source>
        <dbReference type="EMBL" id="VFS50479.1"/>
    </source>
</evidence>
<evidence type="ECO:0000313" key="5">
    <source>
        <dbReference type="Proteomes" id="UP000373449"/>
    </source>
</evidence>
<sequence length="160" mass="18805">MKNKMLYTVATLVVTVVFFSGLYLFYSARQHNFTCSANVTFLFEKPNQENEALLYTNMRFSFNKERGFNIITGHLDIDGRDYTVDRKIQFNYTKNKNNNYVLVTSEIFLNNSDNLPKDLAERYLYRFSTERHESTHLTIINLNNGKKLFSSATLPYFICE</sequence>
<keyword evidence="1" id="KW-0812">Transmembrane</keyword>
<dbReference type="Proteomes" id="UP000373449">
    <property type="component" value="Unassembled WGS sequence"/>
</dbReference>
<dbReference type="Proteomes" id="UP000224974">
    <property type="component" value="Unassembled WGS sequence"/>
</dbReference>
<evidence type="ECO:0000313" key="4">
    <source>
        <dbReference type="Proteomes" id="UP000224974"/>
    </source>
</evidence>
<proteinExistence type="predicted"/>
<organism evidence="2 4">
    <name type="scientific">Budvicia aquatica</name>
    <dbReference type="NCBI Taxonomy" id="82979"/>
    <lineage>
        <taxon>Bacteria</taxon>
        <taxon>Pseudomonadati</taxon>
        <taxon>Pseudomonadota</taxon>
        <taxon>Gammaproteobacteria</taxon>
        <taxon>Enterobacterales</taxon>
        <taxon>Budviciaceae</taxon>
        <taxon>Budvicia</taxon>
    </lineage>
</organism>
<dbReference type="RefSeq" id="WP_029094184.1">
    <property type="nucleotide sequence ID" value="NZ_CAADJA010000002.1"/>
</dbReference>
<dbReference type="OrthoDB" id="5814397at2"/>
<keyword evidence="1" id="KW-1133">Transmembrane helix</keyword>
<gene>
    <name evidence="2" type="ORF">CRN84_16275</name>
    <name evidence="3" type="ORF">NCTC12282_04530</name>
</gene>
<accession>A0A2C6DR30</accession>
<evidence type="ECO:0000256" key="1">
    <source>
        <dbReference type="SAM" id="Phobius"/>
    </source>
</evidence>
<reference evidence="4" key="1">
    <citation type="submission" date="2017-09" db="EMBL/GenBank/DDBJ databases">
        <title>FDA dAtabase for Regulatory Grade micrObial Sequences (FDA-ARGOS): Supporting development and validation of Infectious Disease Dx tests.</title>
        <authorList>
            <person name="Minogue T."/>
            <person name="Wolcott M."/>
            <person name="Wasieloski L."/>
            <person name="Aguilar W."/>
            <person name="Moore D."/>
            <person name="Tallon L."/>
            <person name="Sadzewicz L."/>
            <person name="Ott S."/>
            <person name="Zhao X."/>
            <person name="Nagaraj S."/>
            <person name="Vavikolanu K."/>
            <person name="Aluvathingal J."/>
            <person name="Nadendla S."/>
            <person name="Sichtig H."/>
        </authorList>
    </citation>
    <scope>NUCLEOTIDE SEQUENCE [LARGE SCALE GENOMIC DNA]</scope>
    <source>
        <strain evidence="4">FDAARGOS_387</strain>
    </source>
</reference>
<reference evidence="3 5" key="3">
    <citation type="submission" date="2019-03" db="EMBL/GenBank/DDBJ databases">
        <authorList>
            <consortium name="Pathogen Informatics"/>
        </authorList>
    </citation>
    <scope>NUCLEOTIDE SEQUENCE [LARGE SCALE GENOMIC DNA]</scope>
    <source>
        <strain evidence="3 5">NCTC12282</strain>
    </source>
</reference>
<feature type="transmembrane region" description="Helical" evidence="1">
    <location>
        <begin position="6"/>
        <end position="26"/>
    </location>
</feature>
<name>A0A2C6DR30_9GAMM</name>
<reference evidence="2" key="2">
    <citation type="submission" date="2017-09" db="EMBL/GenBank/DDBJ databases">
        <title>FDA dAtabase for Regulatory Grade micrObial Sequences (FDA-ARGOS): Supporting development and validation of Infectious Disease Dx tests.</title>
        <authorList>
            <person name="Minogue T."/>
            <person name="Wolcott M."/>
            <person name="Wasieloski L."/>
            <person name="Aguilar W."/>
            <person name="Moore D."/>
            <person name="Tallon L.J."/>
            <person name="Sadzewicz L."/>
            <person name="Ott S."/>
            <person name="Zhao X."/>
            <person name="Nagaraj S."/>
            <person name="Vavikolanu K."/>
            <person name="Aluvathingal J."/>
            <person name="Nadendla S."/>
            <person name="Sichtig H."/>
        </authorList>
    </citation>
    <scope>NUCLEOTIDE SEQUENCE</scope>
    <source>
        <strain evidence="2">FDAARGOS_387</strain>
    </source>
</reference>
<evidence type="ECO:0000313" key="2">
    <source>
        <dbReference type="EMBL" id="PHI30782.1"/>
    </source>
</evidence>